<gene>
    <name evidence="1" type="ORF">QYM36_000493</name>
</gene>
<name>A0AA88ICZ4_ARTSF</name>
<proteinExistence type="predicted"/>
<keyword evidence="2" id="KW-1185">Reference proteome</keyword>
<dbReference type="Proteomes" id="UP001187531">
    <property type="component" value="Unassembled WGS sequence"/>
</dbReference>
<dbReference type="EMBL" id="JAVRJZ010000002">
    <property type="protein sequence ID" value="KAK2726049.1"/>
    <property type="molecule type" value="Genomic_DNA"/>
</dbReference>
<evidence type="ECO:0000313" key="1">
    <source>
        <dbReference type="EMBL" id="KAK2726049.1"/>
    </source>
</evidence>
<reference evidence="1" key="1">
    <citation type="submission" date="2023-07" db="EMBL/GenBank/DDBJ databases">
        <title>Chromosome-level genome assembly of Artemia franciscana.</title>
        <authorList>
            <person name="Jo E."/>
        </authorList>
    </citation>
    <scope>NUCLEOTIDE SEQUENCE</scope>
    <source>
        <tissue evidence="1">Whole body</tissue>
    </source>
</reference>
<protein>
    <submittedName>
        <fullName evidence="1">Uncharacterized protein</fullName>
    </submittedName>
</protein>
<evidence type="ECO:0000313" key="2">
    <source>
        <dbReference type="Proteomes" id="UP001187531"/>
    </source>
</evidence>
<dbReference type="AlphaFoldDB" id="A0AA88ICZ4"/>
<comment type="caution">
    <text evidence="1">The sequence shown here is derived from an EMBL/GenBank/DDBJ whole genome shotgun (WGS) entry which is preliminary data.</text>
</comment>
<organism evidence="1 2">
    <name type="scientific">Artemia franciscana</name>
    <name type="common">Brine shrimp</name>
    <name type="synonym">Artemia sanfranciscana</name>
    <dbReference type="NCBI Taxonomy" id="6661"/>
    <lineage>
        <taxon>Eukaryota</taxon>
        <taxon>Metazoa</taxon>
        <taxon>Ecdysozoa</taxon>
        <taxon>Arthropoda</taxon>
        <taxon>Crustacea</taxon>
        <taxon>Branchiopoda</taxon>
        <taxon>Anostraca</taxon>
        <taxon>Artemiidae</taxon>
        <taxon>Artemia</taxon>
    </lineage>
</organism>
<sequence length="204" mass="23421">MRRIHVYRDSQLLDNHSQLAESDPHEIDQGADETQEPFVVFFVTPEQPRPYPRVPPTTTKVRGVEQIGRTRTLTETTEKEKLGRMVESRKKPQKEVAATLPKKAKDFEDIEDELQECLFMDDVSDESLCLGEIEPDTLFNVNILTADDFVLVIFIVGKGNIFNVARAAKTGDDHMEIMFLKKMGQISFFFIPLTRLQFQNMILS</sequence>
<accession>A0AA88ICZ4</accession>